<proteinExistence type="predicted"/>
<comment type="caution">
    <text evidence="1">The sequence shown here is derived from an EMBL/GenBank/DDBJ whole genome shotgun (WGS) entry which is preliminary data.</text>
</comment>
<gene>
    <name evidence="1" type="ORF">CEXT_159491</name>
</gene>
<dbReference type="EMBL" id="BPLR01010492">
    <property type="protein sequence ID" value="GIY39652.1"/>
    <property type="molecule type" value="Genomic_DNA"/>
</dbReference>
<protein>
    <submittedName>
        <fullName evidence="1">Uncharacterized protein</fullName>
    </submittedName>
</protein>
<reference evidence="1 2" key="1">
    <citation type="submission" date="2021-06" db="EMBL/GenBank/DDBJ databases">
        <title>Caerostris extrusa draft genome.</title>
        <authorList>
            <person name="Kono N."/>
            <person name="Arakawa K."/>
        </authorList>
    </citation>
    <scope>NUCLEOTIDE SEQUENCE [LARGE SCALE GENOMIC DNA]</scope>
</reference>
<accession>A0AAV4T269</accession>
<dbReference type="AlphaFoldDB" id="A0AAV4T269"/>
<evidence type="ECO:0000313" key="1">
    <source>
        <dbReference type="EMBL" id="GIY39652.1"/>
    </source>
</evidence>
<dbReference type="Proteomes" id="UP001054945">
    <property type="component" value="Unassembled WGS sequence"/>
</dbReference>
<evidence type="ECO:0000313" key="2">
    <source>
        <dbReference type="Proteomes" id="UP001054945"/>
    </source>
</evidence>
<name>A0AAV4T269_CAEEX</name>
<sequence length="150" mass="16722">MGTEIRVADCAIIRVIFCVSAAWQDEPVDGRGGPEEALLRPPAALALPLAAAHLHLLRGRLPQPRHPRLPPRIPDHPLVLHVDGNRLPPRTPKDEEFRQRFGFSSGDLNPFPIEKILRLTGETEIKSKNNVFTRGRLTSLSKCNHGILTR</sequence>
<keyword evidence="2" id="KW-1185">Reference proteome</keyword>
<organism evidence="1 2">
    <name type="scientific">Caerostris extrusa</name>
    <name type="common">Bark spider</name>
    <name type="synonym">Caerostris bankana</name>
    <dbReference type="NCBI Taxonomy" id="172846"/>
    <lineage>
        <taxon>Eukaryota</taxon>
        <taxon>Metazoa</taxon>
        <taxon>Ecdysozoa</taxon>
        <taxon>Arthropoda</taxon>
        <taxon>Chelicerata</taxon>
        <taxon>Arachnida</taxon>
        <taxon>Araneae</taxon>
        <taxon>Araneomorphae</taxon>
        <taxon>Entelegynae</taxon>
        <taxon>Araneoidea</taxon>
        <taxon>Araneidae</taxon>
        <taxon>Caerostris</taxon>
    </lineage>
</organism>